<gene>
    <name evidence="4" type="primary">LOC111288125</name>
</gene>
<keyword evidence="3" id="KW-1185">Reference proteome</keyword>
<sequence length="113" mass="12882">MVQFFNSIEVKLSDPETSYLLVILIFFLLCCCLTLLLQLSPQAVSIEAIKHRLLSLSPHLPASKTTKSFGNKKKKNWSLIFPLQIHTAFEDPSQVRSTNKNKLPMSLQQPNQR</sequence>
<protein>
    <submittedName>
        <fullName evidence="4">Uncharacterized protein LOC111288125</fullName>
    </submittedName>
</protein>
<feature type="compositionally biased region" description="Polar residues" evidence="1">
    <location>
        <begin position="94"/>
        <end position="113"/>
    </location>
</feature>
<evidence type="ECO:0000313" key="3">
    <source>
        <dbReference type="Proteomes" id="UP000515121"/>
    </source>
</evidence>
<proteinExistence type="predicted"/>
<dbReference type="AlphaFoldDB" id="A0A6P5Y2I2"/>
<keyword evidence="2" id="KW-0472">Membrane</keyword>
<name>A0A6P5Y2I2_DURZI</name>
<evidence type="ECO:0000256" key="1">
    <source>
        <dbReference type="SAM" id="MobiDB-lite"/>
    </source>
</evidence>
<dbReference type="GeneID" id="111288125"/>
<reference evidence="4" key="1">
    <citation type="submission" date="2025-08" db="UniProtKB">
        <authorList>
            <consortium name="RefSeq"/>
        </authorList>
    </citation>
    <scope>IDENTIFICATION</scope>
    <source>
        <tissue evidence="4">Fruit stalk</tissue>
    </source>
</reference>
<dbReference type="RefSeq" id="XP_022734628.1">
    <property type="nucleotide sequence ID" value="XM_022878893.1"/>
</dbReference>
<keyword evidence="2" id="KW-0812">Transmembrane</keyword>
<evidence type="ECO:0000313" key="4">
    <source>
        <dbReference type="RefSeq" id="XP_022734628.1"/>
    </source>
</evidence>
<dbReference type="KEGG" id="dzi:111288125"/>
<keyword evidence="2" id="KW-1133">Transmembrane helix</keyword>
<organism evidence="3 4">
    <name type="scientific">Durio zibethinus</name>
    <name type="common">Durian</name>
    <dbReference type="NCBI Taxonomy" id="66656"/>
    <lineage>
        <taxon>Eukaryota</taxon>
        <taxon>Viridiplantae</taxon>
        <taxon>Streptophyta</taxon>
        <taxon>Embryophyta</taxon>
        <taxon>Tracheophyta</taxon>
        <taxon>Spermatophyta</taxon>
        <taxon>Magnoliopsida</taxon>
        <taxon>eudicotyledons</taxon>
        <taxon>Gunneridae</taxon>
        <taxon>Pentapetalae</taxon>
        <taxon>rosids</taxon>
        <taxon>malvids</taxon>
        <taxon>Malvales</taxon>
        <taxon>Malvaceae</taxon>
        <taxon>Helicteroideae</taxon>
        <taxon>Durio</taxon>
    </lineage>
</organism>
<feature type="transmembrane region" description="Helical" evidence="2">
    <location>
        <begin position="20"/>
        <end position="40"/>
    </location>
</feature>
<dbReference type="Proteomes" id="UP000515121">
    <property type="component" value="Unplaced"/>
</dbReference>
<feature type="region of interest" description="Disordered" evidence="1">
    <location>
        <begin position="92"/>
        <end position="113"/>
    </location>
</feature>
<evidence type="ECO:0000256" key="2">
    <source>
        <dbReference type="SAM" id="Phobius"/>
    </source>
</evidence>
<accession>A0A6P5Y2I2</accession>